<keyword evidence="1" id="KW-1133">Transmembrane helix</keyword>
<feature type="transmembrane region" description="Helical" evidence="1">
    <location>
        <begin position="109"/>
        <end position="128"/>
    </location>
</feature>
<name>A0AAV7Y6B0_9EUKA</name>
<proteinExistence type="predicted"/>
<evidence type="ECO:0000256" key="1">
    <source>
        <dbReference type="SAM" id="Phobius"/>
    </source>
</evidence>
<dbReference type="EMBL" id="JANTQA010000072">
    <property type="protein sequence ID" value="KAJ3424551.1"/>
    <property type="molecule type" value="Genomic_DNA"/>
</dbReference>
<sequence>MSSTKQKLKNRIHYQFQTQIKPFLKQNKYSQDLVVGLGSGGIAEIYGGVLDYILTGKPFLKTVGSIPFGIHSSITSAIVHANIQRLSKTYDPVLSKWERYPEVIPKSEIALVSVLIPMGFMIPWKFFFNSKNSDDDDNDNENYDEEELAARDKTRYSEIKSGFGGLFSSENYQFLKPLIHYPVYYGSMPYFVDKLGTLNSWKSSHQQQQMVTFQSGFLSGASAGLLSTTVELILKSTNKKERVKFTQILPTLFASSLQSGIRGGVRNLAVEKIATLLRAKL</sequence>
<organism evidence="2 3">
    <name type="scientific">Anaeramoeba flamelloides</name>
    <dbReference type="NCBI Taxonomy" id="1746091"/>
    <lineage>
        <taxon>Eukaryota</taxon>
        <taxon>Metamonada</taxon>
        <taxon>Anaeramoebidae</taxon>
        <taxon>Anaeramoeba</taxon>
    </lineage>
</organism>
<evidence type="ECO:0000313" key="3">
    <source>
        <dbReference type="Proteomes" id="UP001146793"/>
    </source>
</evidence>
<keyword evidence="1" id="KW-0812">Transmembrane</keyword>
<evidence type="ECO:0000313" key="2">
    <source>
        <dbReference type="EMBL" id="KAJ3424551.1"/>
    </source>
</evidence>
<reference evidence="2" key="1">
    <citation type="submission" date="2022-08" db="EMBL/GenBank/DDBJ databases">
        <title>Novel sulphate-reducing endosymbionts in the free-living metamonad Anaeramoeba.</title>
        <authorList>
            <person name="Jerlstrom-Hultqvist J."/>
            <person name="Cepicka I."/>
            <person name="Gallot-Lavallee L."/>
            <person name="Salas-Leiva D."/>
            <person name="Curtis B.A."/>
            <person name="Zahonova K."/>
            <person name="Pipaliya S."/>
            <person name="Dacks J."/>
            <person name="Roger A.J."/>
        </authorList>
    </citation>
    <scope>NUCLEOTIDE SEQUENCE</scope>
    <source>
        <strain evidence="2">Busselton2</strain>
    </source>
</reference>
<protein>
    <recommendedName>
        <fullName evidence="4">Mitochondrial carrier protein</fullName>
    </recommendedName>
</protein>
<accession>A0AAV7Y6B0</accession>
<dbReference type="Proteomes" id="UP001146793">
    <property type="component" value="Unassembled WGS sequence"/>
</dbReference>
<evidence type="ECO:0008006" key="4">
    <source>
        <dbReference type="Google" id="ProtNLM"/>
    </source>
</evidence>
<gene>
    <name evidence="2" type="ORF">M0812_29274</name>
</gene>
<keyword evidence="1" id="KW-0472">Membrane</keyword>
<dbReference type="AlphaFoldDB" id="A0AAV7Y6B0"/>
<comment type="caution">
    <text evidence="2">The sequence shown here is derived from an EMBL/GenBank/DDBJ whole genome shotgun (WGS) entry which is preliminary data.</text>
</comment>